<dbReference type="EMBL" id="CM056809">
    <property type="protein sequence ID" value="KAJ8648025.1"/>
    <property type="molecule type" value="Genomic_DNA"/>
</dbReference>
<organism evidence="1 2">
    <name type="scientific">Persea americana</name>
    <name type="common">Avocado</name>
    <dbReference type="NCBI Taxonomy" id="3435"/>
    <lineage>
        <taxon>Eukaryota</taxon>
        <taxon>Viridiplantae</taxon>
        <taxon>Streptophyta</taxon>
        <taxon>Embryophyta</taxon>
        <taxon>Tracheophyta</taxon>
        <taxon>Spermatophyta</taxon>
        <taxon>Magnoliopsida</taxon>
        <taxon>Magnoliidae</taxon>
        <taxon>Laurales</taxon>
        <taxon>Lauraceae</taxon>
        <taxon>Persea</taxon>
    </lineage>
</organism>
<accession>A0ACC2MQM1</accession>
<keyword evidence="2" id="KW-1185">Reference proteome</keyword>
<evidence type="ECO:0000313" key="2">
    <source>
        <dbReference type="Proteomes" id="UP001234297"/>
    </source>
</evidence>
<comment type="caution">
    <text evidence="1">The sequence shown here is derived from an EMBL/GenBank/DDBJ whole genome shotgun (WGS) entry which is preliminary data.</text>
</comment>
<reference evidence="1 2" key="1">
    <citation type="journal article" date="2022" name="Hortic Res">
        <title>A haplotype resolved chromosomal level avocado genome allows analysis of novel avocado genes.</title>
        <authorList>
            <person name="Nath O."/>
            <person name="Fletcher S.J."/>
            <person name="Hayward A."/>
            <person name="Shaw L.M."/>
            <person name="Masouleh A.K."/>
            <person name="Furtado A."/>
            <person name="Henry R.J."/>
            <person name="Mitter N."/>
        </authorList>
    </citation>
    <scope>NUCLEOTIDE SEQUENCE [LARGE SCALE GENOMIC DNA]</scope>
    <source>
        <strain evidence="2">cv. Hass</strain>
    </source>
</reference>
<name>A0ACC2MQM1_PERAE</name>
<sequence>MRKGQVTQGPTQPYPHAGGSAGPGKRSPFDIPRPSDTRISSQSAASDCSISKAFGTLNVALLESRNSSSKPMEEVWNDISLTSLQDPSTRKEASKSSNSCFRGMILEDFLTRTSKETLPNTVIDHPDIAIGLFASTPTIPPPTVLSLSASSEFQYLDAMASHQGHCNAIDGVSPNTLFDSFRSLSGQKKTTQSGNSSKDRRHRRMIKNRESAARSRARKQAYTNELELEVASLMKENSKLKKQQQQFCVAASSAQLPPKHTLYRASTAPF</sequence>
<proteinExistence type="predicted"/>
<gene>
    <name evidence="1" type="ORF">MRB53_001048</name>
</gene>
<evidence type="ECO:0000313" key="1">
    <source>
        <dbReference type="EMBL" id="KAJ8648025.1"/>
    </source>
</evidence>
<protein>
    <submittedName>
        <fullName evidence="1">Uncharacterized protein</fullName>
    </submittedName>
</protein>
<dbReference type="Proteomes" id="UP001234297">
    <property type="component" value="Chromosome 1"/>
</dbReference>